<gene>
    <name evidence="1" type="ORF">B0H17DRAFT_1116518</name>
</gene>
<dbReference type="AlphaFoldDB" id="A0AAD7B8W4"/>
<proteinExistence type="predicted"/>
<protein>
    <submittedName>
        <fullName evidence="1">Uncharacterized protein</fullName>
    </submittedName>
</protein>
<name>A0AAD7B8W4_MYCRO</name>
<comment type="caution">
    <text evidence="1">The sequence shown here is derived from an EMBL/GenBank/DDBJ whole genome shotgun (WGS) entry which is preliminary data.</text>
</comment>
<evidence type="ECO:0000313" key="2">
    <source>
        <dbReference type="Proteomes" id="UP001221757"/>
    </source>
</evidence>
<dbReference type="Proteomes" id="UP001221757">
    <property type="component" value="Unassembled WGS sequence"/>
</dbReference>
<evidence type="ECO:0000313" key="1">
    <source>
        <dbReference type="EMBL" id="KAJ7613792.1"/>
    </source>
</evidence>
<dbReference type="EMBL" id="JARKIE010000887">
    <property type="protein sequence ID" value="KAJ7613792.1"/>
    <property type="molecule type" value="Genomic_DNA"/>
</dbReference>
<sequence>MRSARGCREVYTENQRIGVCVLLMRGVRASVVLVRRPHASTGGGVYEWGRLLRTRTYIGGAGCVSTGDINITLLIHKAPKENID</sequence>
<reference evidence="1" key="1">
    <citation type="submission" date="2023-03" db="EMBL/GenBank/DDBJ databases">
        <title>Massive genome expansion in bonnet fungi (Mycena s.s.) driven by repeated elements and novel gene families across ecological guilds.</title>
        <authorList>
            <consortium name="Lawrence Berkeley National Laboratory"/>
            <person name="Harder C.B."/>
            <person name="Miyauchi S."/>
            <person name="Viragh M."/>
            <person name="Kuo A."/>
            <person name="Thoen E."/>
            <person name="Andreopoulos B."/>
            <person name="Lu D."/>
            <person name="Skrede I."/>
            <person name="Drula E."/>
            <person name="Henrissat B."/>
            <person name="Morin E."/>
            <person name="Kohler A."/>
            <person name="Barry K."/>
            <person name="LaButti K."/>
            <person name="Morin E."/>
            <person name="Salamov A."/>
            <person name="Lipzen A."/>
            <person name="Mereny Z."/>
            <person name="Hegedus B."/>
            <person name="Baldrian P."/>
            <person name="Stursova M."/>
            <person name="Weitz H."/>
            <person name="Taylor A."/>
            <person name="Grigoriev I.V."/>
            <person name="Nagy L.G."/>
            <person name="Martin F."/>
            <person name="Kauserud H."/>
        </authorList>
    </citation>
    <scope>NUCLEOTIDE SEQUENCE</scope>
    <source>
        <strain evidence="1">CBHHK067</strain>
    </source>
</reference>
<keyword evidence="2" id="KW-1185">Reference proteome</keyword>
<accession>A0AAD7B8W4</accession>
<organism evidence="1 2">
    <name type="scientific">Mycena rosella</name>
    <name type="common">Pink bonnet</name>
    <name type="synonym">Agaricus rosellus</name>
    <dbReference type="NCBI Taxonomy" id="1033263"/>
    <lineage>
        <taxon>Eukaryota</taxon>
        <taxon>Fungi</taxon>
        <taxon>Dikarya</taxon>
        <taxon>Basidiomycota</taxon>
        <taxon>Agaricomycotina</taxon>
        <taxon>Agaricomycetes</taxon>
        <taxon>Agaricomycetidae</taxon>
        <taxon>Agaricales</taxon>
        <taxon>Marasmiineae</taxon>
        <taxon>Mycenaceae</taxon>
        <taxon>Mycena</taxon>
    </lineage>
</organism>